<evidence type="ECO:0000256" key="1">
    <source>
        <dbReference type="ARBA" id="ARBA00009179"/>
    </source>
</evidence>
<evidence type="ECO:0000256" key="4">
    <source>
        <dbReference type="ARBA" id="ARBA00022825"/>
    </source>
</evidence>
<dbReference type="GO" id="GO:0030288">
    <property type="term" value="C:outer membrane-bounded periplasmic space"/>
    <property type="evidence" value="ECO:0007669"/>
    <property type="project" value="TreeGrafter"/>
</dbReference>
<dbReference type="InterPro" id="IPR029045">
    <property type="entry name" value="ClpP/crotonase-like_dom_sf"/>
</dbReference>
<dbReference type="AlphaFoldDB" id="W0FQH4"/>
<dbReference type="InterPro" id="IPR004447">
    <property type="entry name" value="Peptidase_S41A"/>
</dbReference>
<dbReference type="CDD" id="cd07560">
    <property type="entry name" value="Peptidase_S41_CPP"/>
    <property type="match status" value="1"/>
</dbReference>
<dbReference type="Pfam" id="PF03572">
    <property type="entry name" value="Peptidase_S41"/>
    <property type="match status" value="1"/>
</dbReference>
<dbReference type="InterPro" id="IPR036034">
    <property type="entry name" value="PDZ_sf"/>
</dbReference>
<dbReference type="GO" id="GO:0006508">
    <property type="term" value="P:proteolysis"/>
    <property type="evidence" value="ECO:0007669"/>
    <property type="project" value="UniProtKB-KW"/>
</dbReference>
<dbReference type="EMBL" id="KC246825">
    <property type="protein sequence ID" value="AHF25250.1"/>
    <property type="molecule type" value="Genomic_DNA"/>
</dbReference>
<dbReference type="InterPro" id="IPR055210">
    <property type="entry name" value="CtpA/B_N"/>
</dbReference>
<name>W0FQH4_9BACT</name>
<dbReference type="SUPFAM" id="SSF50156">
    <property type="entry name" value="PDZ domain-like"/>
    <property type="match status" value="1"/>
</dbReference>
<dbReference type="InterPro" id="IPR001478">
    <property type="entry name" value="PDZ"/>
</dbReference>
<dbReference type="PANTHER" id="PTHR32060">
    <property type="entry name" value="TAIL-SPECIFIC PROTEASE"/>
    <property type="match status" value="1"/>
</dbReference>
<organism evidence="8">
    <name type="scientific">uncultured bacterium Contig90</name>
    <dbReference type="NCBI Taxonomy" id="1393628"/>
    <lineage>
        <taxon>Bacteria</taxon>
        <taxon>environmental samples</taxon>
    </lineage>
</organism>
<evidence type="ECO:0000256" key="3">
    <source>
        <dbReference type="ARBA" id="ARBA00022801"/>
    </source>
</evidence>
<dbReference type="SMART" id="SM00245">
    <property type="entry name" value="TSPc"/>
    <property type="match status" value="1"/>
</dbReference>
<comment type="similarity">
    <text evidence="1 5">Belongs to the peptidase S41A family.</text>
</comment>
<evidence type="ECO:0000256" key="6">
    <source>
        <dbReference type="SAM" id="SignalP"/>
    </source>
</evidence>
<dbReference type="NCBIfam" id="TIGR00225">
    <property type="entry name" value="prc"/>
    <property type="match status" value="1"/>
</dbReference>
<reference evidence="8" key="1">
    <citation type="journal article" date="2013" name="PLoS ONE">
        <title>Metagenomic insights into the carbohydrate-active enzymes carried by the microorganisms adhering to solid digesta in the rumen of cows.</title>
        <authorList>
            <person name="Wang L."/>
            <person name="Hatem A."/>
            <person name="Catalyurek U.V."/>
            <person name="Morrison M."/>
            <person name="Yu Z."/>
        </authorList>
    </citation>
    <scope>NUCLEOTIDE SEQUENCE</scope>
</reference>
<feature type="domain" description="PDZ" evidence="7">
    <location>
        <begin position="118"/>
        <end position="193"/>
    </location>
</feature>
<dbReference type="PANTHER" id="PTHR32060:SF30">
    <property type="entry name" value="CARBOXY-TERMINAL PROCESSING PROTEASE CTPA"/>
    <property type="match status" value="1"/>
</dbReference>
<keyword evidence="3 5" id="KW-0378">Hydrolase</keyword>
<dbReference type="Gene3D" id="2.30.42.10">
    <property type="match status" value="1"/>
</dbReference>
<evidence type="ECO:0000259" key="7">
    <source>
        <dbReference type="PROSITE" id="PS50106"/>
    </source>
</evidence>
<dbReference type="GO" id="GO:0007165">
    <property type="term" value="P:signal transduction"/>
    <property type="evidence" value="ECO:0007669"/>
    <property type="project" value="TreeGrafter"/>
</dbReference>
<dbReference type="Pfam" id="PF22694">
    <property type="entry name" value="CtpB_N-like"/>
    <property type="match status" value="1"/>
</dbReference>
<evidence type="ECO:0000256" key="2">
    <source>
        <dbReference type="ARBA" id="ARBA00022670"/>
    </source>
</evidence>
<dbReference type="GO" id="GO:0004175">
    <property type="term" value="F:endopeptidase activity"/>
    <property type="evidence" value="ECO:0007669"/>
    <property type="project" value="TreeGrafter"/>
</dbReference>
<protein>
    <submittedName>
        <fullName evidence="8">Carboxyl-terminal protease</fullName>
    </submittedName>
</protein>
<dbReference type="Gene3D" id="3.90.226.10">
    <property type="entry name" value="2-enoyl-CoA Hydratase, Chain A, domain 1"/>
    <property type="match status" value="1"/>
</dbReference>
<dbReference type="PROSITE" id="PS50106">
    <property type="entry name" value="PDZ"/>
    <property type="match status" value="1"/>
</dbReference>
<dbReference type="InterPro" id="IPR005151">
    <property type="entry name" value="Tail-specific_protease"/>
</dbReference>
<keyword evidence="2 5" id="KW-0645">Protease</keyword>
<proteinExistence type="inferred from homology"/>
<dbReference type="SMART" id="SM00228">
    <property type="entry name" value="PDZ"/>
    <property type="match status" value="1"/>
</dbReference>
<dbReference type="GO" id="GO:0008236">
    <property type="term" value="F:serine-type peptidase activity"/>
    <property type="evidence" value="ECO:0007669"/>
    <property type="project" value="UniProtKB-KW"/>
</dbReference>
<dbReference type="PROSITE" id="PS51257">
    <property type="entry name" value="PROKAR_LIPOPROTEIN"/>
    <property type="match status" value="1"/>
</dbReference>
<evidence type="ECO:0000313" key="8">
    <source>
        <dbReference type="EMBL" id="AHF25250.1"/>
    </source>
</evidence>
<keyword evidence="6" id="KW-0732">Signal</keyword>
<feature type="chain" id="PRO_5004788851" evidence="6">
    <location>
        <begin position="26"/>
        <end position="424"/>
    </location>
</feature>
<dbReference type="Gene3D" id="3.30.750.44">
    <property type="match status" value="1"/>
</dbReference>
<sequence length="424" mass="47289">MKKKMLILTALLTALMVLSSCSVLSVSRLEAMFRSDAESRVDSGESRQETETRADTVTISREEYERYRQFSDMFTIMDAANKNFYQETDPDKMIEYATRGLMAGLDDPYSFYYNPKEYAEMWEDDEGNYVGIGVMIQSNMETQVCTIIRVFTGGPAEEAGVQRGDILYRVGEDLYVTASNLQEAVDIMRGVPDTDVDVTFLRGGEEITYTITRRQVNVNQVEGKMLSPEIGYIALYQFAGECEKEFEAELNRLSGEGAKGIIIDLRDNTGGWVDQARYIADLFMDAGELCYLKYRDSEEHGDYLTKDGKTDVKLVILINENTASSSEILTGALRDCAGAKTVGVKSFGKGIIQGVFPVGDKGAGYQMTIAQYFTPGGYAVHKIGITPDYEVKLPEGDNGMYSFADMERDVQLIKAVDVMKEALQ</sequence>
<accession>W0FQH4</accession>
<evidence type="ECO:0000256" key="5">
    <source>
        <dbReference type="RuleBase" id="RU004404"/>
    </source>
</evidence>
<dbReference type="Pfam" id="PF17820">
    <property type="entry name" value="PDZ_6"/>
    <property type="match status" value="1"/>
</dbReference>
<feature type="signal peptide" evidence="6">
    <location>
        <begin position="1"/>
        <end position="25"/>
    </location>
</feature>
<keyword evidence="4 5" id="KW-0720">Serine protease</keyword>
<dbReference type="SUPFAM" id="SSF52096">
    <property type="entry name" value="ClpP/crotonase"/>
    <property type="match status" value="1"/>
</dbReference>
<dbReference type="InterPro" id="IPR041489">
    <property type="entry name" value="PDZ_6"/>
</dbReference>